<proteinExistence type="predicted"/>
<organism evidence="2 3">
    <name type="scientific">Candidatus Limadaptatus stercorigallinarum</name>
    <dbReference type="NCBI Taxonomy" id="2840845"/>
    <lineage>
        <taxon>Bacteria</taxon>
        <taxon>Bacillati</taxon>
        <taxon>Bacillota</taxon>
        <taxon>Clostridia</taxon>
        <taxon>Eubacteriales</taxon>
        <taxon>Candidatus Limadaptatus</taxon>
    </lineage>
</organism>
<dbReference type="Gene3D" id="2.60.40.4270">
    <property type="entry name" value="Listeria-Bacteroides repeat domain"/>
    <property type="match status" value="1"/>
</dbReference>
<gene>
    <name evidence="2" type="ORF">IAD51_05585</name>
</gene>
<feature type="signal peptide" evidence="1">
    <location>
        <begin position="1"/>
        <end position="23"/>
    </location>
</feature>
<dbReference type="InterPro" id="IPR053139">
    <property type="entry name" value="Surface_bspA-like"/>
</dbReference>
<dbReference type="Gene3D" id="3.80.10.10">
    <property type="entry name" value="Ribonuclease Inhibitor"/>
    <property type="match status" value="4"/>
</dbReference>
<dbReference type="PANTHER" id="PTHR45661:SF3">
    <property type="entry name" value="IG-LIKE DOMAIN-CONTAINING PROTEIN"/>
    <property type="match status" value="1"/>
</dbReference>
<dbReference type="InterPro" id="IPR032675">
    <property type="entry name" value="LRR_dom_sf"/>
</dbReference>
<dbReference type="PANTHER" id="PTHR45661">
    <property type="entry name" value="SURFACE ANTIGEN"/>
    <property type="match status" value="1"/>
</dbReference>
<feature type="chain" id="PRO_5039467726" evidence="1">
    <location>
        <begin position="24"/>
        <end position="1396"/>
    </location>
</feature>
<reference evidence="2" key="1">
    <citation type="submission" date="2020-10" db="EMBL/GenBank/DDBJ databases">
        <authorList>
            <person name="Gilroy R."/>
        </authorList>
    </citation>
    <scope>NUCLEOTIDE SEQUENCE</scope>
    <source>
        <strain evidence="2">1063</strain>
    </source>
</reference>
<protein>
    <submittedName>
        <fullName evidence="2">Leucine-rich repeat protein</fullName>
    </submittedName>
</protein>
<comment type="caution">
    <text evidence="2">The sequence shown here is derived from an EMBL/GenBank/DDBJ whole genome shotgun (WGS) entry which is preliminary data.</text>
</comment>
<evidence type="ECO:0000313" key="2">
    <source>
        <dbReference type="EMBL" id="HIU21682.1"/>
    </source>
</evidence>
<dbReference type="InterPro" id="IPR026906">
    <property type="entry name" value="LRR_5"/>
</dbReference>
<sequence length="1396" mass="148023">MRKSGKIVLLVLLAVIIAATLIACDPTDQQGGNTGGNTGDGGGGTVTQTVPYGLTFDVTKGSSTFAKAVIGEFDLSRDVTGYVLVRTGNSAPRRTGDGFAVTSDMISAEDLAKLSTAGSHRIKVSYEYEGQTLTGSFEVHLQSPATERTVVTFDLGEGRLSNSTASYDETSGLWSMTMDVGAEFTWAEFISAYRVVAPDGYALSRFTYGDGQIFDADGTVTVAEGLSLTAVYTSSYVSVSFDLNAPRDIIWSGGEAPAAPATVNVMPSGKVPQPLAQTYESVNYRLLGWSLTADGTDLWNFNSRLSAQTDERGEITLYAVWSLRTALVTFDLAGGSVVRALPDGFSSSVDGKTLARAVVTYDEYGDVDEFAVSGIAYGTSLADYYVTFALTDGGETVSVALADLEQLITKGTVYEIRGMYFGTTDKEAFLPENTVTSDATVYVVWGLTGGAADDEYYETTYDFILKPDNTYSVTADDAAAEILYIPATFNGRPVTEIASGAFRGMSSVTAVDFSGAVNLTEIGANAFNGCSSLERVDGADALSALTTVGKDAFYGTAWMNSYSDGNTDVMLGSVLIRYRSSVDENNAADLSGKSYEYIAAYAFSDYNLSSVVLPAGIKGIDDNAFSGSELSGGVTVAVPAEGESVAIEHIGPEAFAGSNFINNADKNIIIGNVFYRAQNDGTVSLQGITVIAEQAFAGRRNLASVTDADAVVSIGADAFRGTAFANNDEDGFVIVNGILAGYYGNASTVVVPDEVKVIASGAFKSGVQNVIFRSTSSLAAIENYAFAEATSLSLVGIYIATDDFLATLDVAPDAFANSYGLALVNDNFVITSTGAVPSDYDSGAMDYIYGQKTSDDARRIRAAAGGSVSYNSSVFVSDYVASSTTYTFADFAEAWGATLSEDGTSALVPNGMAVVRDGLSYYEDLRVDKISDITINDVSIPGRMSSATVGSDLEFTVHAAVRADSMALVYEDRTSNEGIYLFFTSEKVFDTEGMLTFDYDTTGEHSAEVELSSERVSVTGYSSTVGRHTLTVVYDNFGYEVTQQFVYSVQQAQATNIEQTNTEAVVIPYGMDATDYYDLFSVKVNYQDGSEETVSFGSMGISSVVIDGRTISTEVLLTDTIGEYVANVYYTPIGSSRTVTGTVTYTVNRIALDDIYTFSGTVITAVAEKSREFYVLPAGTTAIGDGVFSNITTLKEIYLPDTLTSIGENAFAGCTSLTYIYVYDATAENANDANRGLPDGLEYVKSGAFKDCTSLNVGFENLEVLKEIGNDAFSNTAVTVFAPGSALTKIGARAFMGSSVQEVDLTKTQISDLGNVSIFQNCALLKEVRLPETVEKIGSLAFADCGSLTTVEIDSVSQITYIGDYAFHNCTSFDPSVFNGASGVSDSAFKNCKPVA</sequence>
<dbReference type="EMBL" id="DVMN01000100">
    <property type="protein sequence ID" value="HIU21682.1"/>
    <property type="molecule type" value="Genomic_DNA"/>
</dbReference>
<name>A0A9D1L367_9FIRM</name>
<dbReference type="InterPro" id="IPR042229">
    <property type="entry name" value="Listeria/Bacterioides_rpt_sf"/>
</dbReference>
<evidence type="ECO:0000256" key="1">
    <source>
        <dbReference type="SAM" id="SignalP"/>
    </source>
</evidence>
<accession>A0A9D1L367</accession>
<dbReference type="SUPFAM" id="SSF52058">
    <property type="entry name" value="L domain-like"/>
    <property type="match status" value="1"/>
</dbReference>
<dbReference type="Proteomes" id="UP000824088">
    <property type="component" value="Unassembled WGS sequence"/>
</dbReference>
<keyword evidence="1" id="KW-0732">Signal</keyword>
<dbReference type="PROSITE" id="PS51257">
    <property type="entry name" value="PROKAR_LIPOPROTEIN"/>
    <property type="match status" value="1"/>
</dbReference>
<dbReference type="Pfam" id="PF13306">
    <property type="entry name" value="LRR_5"/>
    <property type="match status" value="5"/>
</dbReference>
<reference evidence="2" key="2">
    <citation type="journal article" date="2021" name="PeerJ">
        <title>Extensive microbial diversity within the chicken gut microbiome revealed by metagenomics and culture.</title>
        <authorList>
            <person name="Gilroy R."/>
            <person name="Ravi A."/>
            <person name="Getino M."/>
            <person name="Pursley I."/>
            <person name="Horton D.L."/>
            <person name="Alikhan N.F."/>
            <person name="Baker D."/>
            <person name="Gharbi K."/>
            <person name="Hall N."/>
            <person name="Watson M."/>
            <person name="Adriaenssens E.M."/>
            <person name="Foster-Nyarko E."/>
            <person name="Jarju S."/>
            <person name="Secka A."/>
            <person name="Antonio M."/>
            <person name="Oren A."/>
            <person name="Chaudhuri R.R."/>
            <person name="La Ragione R."/>
            <person name="Hildebrand F."/>
            <person name="Pallen M.J."/>
        </authorList>
    </citation>
    <scope>NUCLEOTIDE SEQUENCE</scope>
    <source>
        <strain evidence="2">1063</strain>
    </source>
</reference>
<evidence type="ECO:0000313" key="3">
    <source>
        <dbReference type="Proteomes" id="UP000824088"/>
    </source>
</evidence>